<dbReference type="Proteomes" id="UP000559182">
    <property type="component" value="Unassembled WGS sequence"/>
</dbReference>
<sequence>MTGTPNTPMFDVTGPMWMPTAPPSWARYLAWHPQPVPILVVLSAVAAALYGWGVIRLTRRGDKWPVGRTIWFACGITSFLFMVATGINGYGMELFSVHMVQHMTLSMVTPLPLLLGRPATLALRAIPARSRTHRHLVRLLNSRFAAVITAPAFTIPLFIVTLYGLYFTPVIDWLMGNWLGHDAMLVHFVLAGYLLFWPILGVDPSPHRQRPAVRLLEAFLPVPFHAFFGVTVMGMTTLLTRCFADPPAAWHLDPVHDQQVGGGIAWGFTEIPNLALVLALAVIWAASSRHAAQQYDRSESRTDDAQLRAYNEWLHHLH</sequence>
<keyword evidence="2" id="KW-1003">Cell membrane</keyword>
<dbReference type="RefSeq" id="WP_221185531.1">
    <property type="nucleotide sequence ID" value="NZ_JACHVQ010000002.1"/>
</dbReference>
<evidence type="ECO:0000313" key="7">
    <source>
        <dbReference type="EMBL" id="MBB2892757.1"/>
    </source>
</evidence>
<organism evidence="7 8">
    <name type="scientific">Flexivirga oryzae</name>
    <dbReference type="NCBI Taxonomy" id="1794944"/>
    <lineage>
        <taxon>Bacteria</taxon>
        <taxon>Bacillati</taxon>
        <taxon>Actinomycetota</taxon>
        <taxon>Actinomycetes</taxon>
        <taxon>Micrococcales</taxon>
        <taxon>Dermacoccaceae</taxon>
        <taxon>Flexivirga</taxon>
    </lineage>
</organism>
<keyword evidence="4 6" id="KW-1133">Transmembrane helix</keyword>
<accession>A0A839N655</accession>
<evidence type="ECO:0000256" key="1">
    <source>
        <dbReference type="ARBA" id="ARBA00004651"/>
    </source>
</evidence>
<reference evidence="7 8" key="1">
    <citation type="submission" date="2020-08" db="EMBL/GenBank/DDBJ databases">
        <title>Sequencing the genomes of 1000 actinobacteria strains.</title>
        <authorList>
            <person name="Klenk H.-P."/>
        </authorList>
    </citation>
    <scope>NUCLEOTIDE SEQUENCE [LARGE SCALE GENOMIC DNA]</scope>
    <source>
        <strain evidence="7 8">DSM 105369</strain>
    </source>
</reference>
<keyword evidence="5 6" id="KW-0472">Membrane</keyword>
<gene>
    <name evidence="7" type="ORF">FHU39_002775</name>
</gene>
<dbReference type="InterPro" id="IPR019108">
    <property type="entry name" value="Caa3_assmbl_CtaG-rel"/>
</dbReference>
<feature type="transmembrane region" description="Helical" evidence="6">
    <location>
        <begin position="218"/>
        <end position="244"/>
    </location>
</feature>
<dbReference type="AlphaFoldDB" id="A0A839N655"/>
<comment type="subcellular location">
    <subcellularLocation>
        <location evidence="1">Cell membrane</location>
        <topology evidence="1">Multi-pass membrane protein</topology>
    </subcellularLocation>
</comment>
<keyword evidence="8" id="KW-1185">Reference proteome</keyword>
<feature type="transmembrane region" description="Helical" evidence="6">
    <location>
        <begin position="144"/>
        <end position="166"/>
    </location>
</feature>
<feature type="transmembrane region" description="Helical" evidence="6">
    <location>
        <begin position="264"/>
        <end position="287"/>
    </location>
</feature>
<protein>
    <submittedName>
        <fullName evidence="7">Cytochrome c oxidase assembly factor CtaG</fullName>
    </submittedName>
</protein>
<dbReference type="Pfam" id="PF09678">
    <property type="entry name" value="Caa3_CtaG"/>
    <property type="match status" value="1"/>
</dbReference>
<feature type="transmembrane region" description="Helical" evidence="6">
    <location>
        <begin position="103"/>
        <end position="123"/>
    </location>
</feature>
<feature type="transmembrane region" description="Helical" evidence="6">
    <location>
        <begin position="36"/>
        <end position="58"/>
    </location>
</feature>
<evidence type="ECO:0000256" key="3">
    <source>
        <dbReference type="ARBA" id="ARBA00022692"/>
    </source>
</evidence>
<comment type="caution">
    <text evidence="7">The sequence shown here is derived from an EMBL/GenBank/DDBJ whole genome shotgun (WGS) entry which is preliminary data.</text>
</comment>
<evidence type="ECO:0000313" key="8">
    <source>
        <dbReference type="Proteomes" id="UP000559182"/>
    </source>
</evidence>
<feature type="transmembrane region" description="Helical" evidence="6">
    <location>
        <begin position="178"/>
        <end position="197"/>
    </location>
</feature>
<dbReference type="EMBL" id="JACHVQ010000002">
    <property type="protein sequence ID" value="MBB2892757.1"/>
    <property type="molecule type" value="Genomic_DNA"/>
</dbReference>
<name>A0A839N655_9MICO</name>
<evidence type="ECO:0000256" key="6">
    <source>
        <dbReference type="SAM" id="Phobius"/>
    </source>
</evidence>
<dbReference type="GO" id="GO:0005886">
    <property type="term" value="C:plasma membrane"/>
    <property type="evidence" value="ECO:0007669"/>
    <property type="project" value="UniProtKB-SubCell"/>
</dbReference>
<feature type="transmembrane region" description="Helical" evidence="6">
    <location>
        <begin position="70"/>
        <end position="91"/>
    </location>
</feature>
<evidence type="ECO:0000256" key="2">
    <source>
        <dbReference type="ARBA" id="ARBA00022475"/>
    </source>
</evidence>
<proteinExistence type="predicted"/>
<keyword evidence="3 6" id="KW-0812">Transmembrane</keyword>
<evidence type="ECO:0000256" key="4">
    <source>
        <dbReference type="ARBA" id="ARBA00022989"/>
    </source>
</evidence>
<evidence type="ECO:0000256" key="5">
    <source>
        <dbReference type="ARBA" id="ARBA00023136"/>
    </source>
</evidence>